<name>A0A0G1M5X4_9BACT</name>
<feature type="region of interest" description="Disordered" evidence="1">
    <location>
        <begin position="1"/>
        <end position="20"/>
    </location>
</feature>
<proteinExistence type="predicted"/>
<feature type="compositionally biased region" description="Basic and acidic residues" evidence="1">
    <location>
        <begin position="10"/>
        <end position="20"/>
    </location>
</feature>
<reference evidence="2 3" key="1">
    <citation type="journal article" date="2015" name="Nature">
        <title>rRNA introns, odd ribosomes, and small enigmatic genomes across a large radiation of phyla.</title>
        <authorList>
            <person name="Brown C.T."/>
            <person name="Hug L.A."/>
            <person name="Thomas B.C."/>
            <person name="Sharon I."/>
            <person name="Castelle C.J."/>
            <person name="Singh A."/>
            <person name="Wilkins M.J."/>
            <person name="Williams K.H."/>
            <person name="Banfield J.F."/>
        </authorList>
    </citation>
    <scope>NUCLEOTIDE SEQUENCE [LARGE SCALE GENOMIC DNA]</scope>
</reference>
<dbReference type="AlphaFoldDB" id="A0A0G1M5X4"/>
<comment type="caution">
    <text evidence="2">The sequence shown here is derived from an EMBL/GenBank/DDBJ whole genome shotgun (WGS) entry which is preliminary data.</text>
</comment>
<dbReference type="EMBL" id="LCIY01000009">
    <property type="protein sequence ID" value="KKT67314.1"/>
    <property type="molecule type" value="Genomic_DNA"/>
</dbReference>
<gene>
    <name evidence="2" type="ORF">UW60_C0009G0020</name>
</gene>
<evidence type="ECO:0000313" key="3">
    <source>
        <dbReference type="Proteomes" id="UP000034826"/>
    </source>
</evidence>
<dbReference type="Proteomes" id="UP000034826">
    <property type="component" value="Unassembled WGS sequence"/>
</dbReference>
<evidence type="ECO:0000256" key="1">
    <source>
        <dbReference type="SAM" id="MobiDB-lite"/>
    </source>
</evidence>
<protein>
    <submittedName>
        <fullName evidence="2">Uncharacterized protein</fullName>
    </submittedName>
</protein>
<evidence type="ECO:0000313" key="2">
    <source>
        <dbReference type="EMBL" id="KKT67314.1"/>
    </source>
</evidence>
<sequence>MNNENMEQDIESKYVSPEERELTEKKISFDIQMAYKKTPEYEKIQKLLLSNPNRNENQIIELIKSSRKKISEMPHLYDGSSSTMTMTNRKYLVDDYNKYLYLMEKWKETQTEIEKPFFDQNELLTTGKLMLYHWALKSNLPQIMMQGLLPAALSGEGSGSGILNYGTLDLNNNWVSAGIGGLDVESPANIYALLQVDIGGSELVSWTYFSKKDGGLSGGWNSSLFSSTALNPNGVEKMFHRFIRADKDALRANSMPSILPEYQEDQYRYSYMFKSYLPGGFFNSSEEEEMMFWYAAPRRIRIVERKRIDPKELDKYFRAKRSWRKQVTEYRKSHPELDTNK</sequence>
<organism evidence="2 3">
    <name type="scientific">Candidatus Woesebacteria bacterium GW2011_GWA2_44_33</name>
    <dbReference type="NCBI Taxonomy" id="1618564"/>
    <lineage>
        <taxon>Bacteria</taxon>
        <taxon>Candidatus Woeseibacteriota</taxon>
    </lineage>
</organism>
<accession>A0A0G1M5X4</accession>